<dbReference type="PANTHER" id="PTHR11820:SF7">
    <property type="entry name" value="ACYLPYRUVASE FAHD1, MITOCHONDRIAL"/>
    <property type="match status" value="1"/>
</dbReference>
<sequence length="211" mass="23790">MKIICIGRNYAEHVKELHNTAGGPDGLPTEPVFFLKPDTALLRNNDPFYIPSFSQEVHYECELVVRINRVGKCIEERFAHRYYDEVGLGIDFTARDLQREAIARGLPWERAKGFDHSAALSPEFIPLAELGGDVQRLHFELTIDGQVRQRGDTARMLFGIDRIIHHISQYITLKIGDLIYTGTPAGVGPVHPGDNLKASLEGHMLLDFDIR</sequence>
<dbReference type="Proteomes" id="UP000187417">
    <property type="component" value="Unassembled WGS sequence"/>
</dbReference>
<dbReference type="RefSeq" id="WP_004329347.1">
    <property type="nucleotide sequence ID" value="NZ_BAAFKT010000005.1"/>
</dbReference>
<dbReference type="InterPro" id="IPR036663">
    <property type="entry name" value="Fumarylacetoacetase_C_sf"/>
</dbReference>
<protein>
    <submittedName>
        <fullName evidence="3">2-hydroxyhepta-2,4-diene-1,7-dioate isomerase</fullName>
    </submittedName>
</protein>
<dbReference type="EMBL" id="MNQH01000030">
    <property type="protein sequence ID" value="OKY94061.1"/>
    <property type="molecule type" value="Genomic_DNA"/>
</dbReference>
<dbReference type="InterPro" id="IPR011234">
    <property type="entry name" value="Fumarylacetoacetase-like_C"/>
</dbReference>
<proteinExistence type="predicted"/>
<dbReference type="SUPFAM" id="SSF56529">
    <property type="entry name" value="FAH"/>
    <property type="match status" value="1"/>
</dbReference>
<feature type="domain" description="Fumarylacetoacetase-like C-terminal" evidence="2">
    <location>
        <begin position="2"/>
        <end position="204"/>
    </location>
</feature>
<organism evidence="3 4">
    <name type="scientific">Alistipes putredinis</name>
    <dbReference type="NCBI Taxonomy" id="28117"/>
    <lineage>
        <taxon>Bacteria</taxon>
        <taxon>Pseudomonadati</taxon>
        <taxon>Bacteroidota</taxon>
        <taxon>Bacteroidia</taxon>
        <taxon>Bacteroidales</taxon>
        <taxon>Rikenellaceae</taxon>
        <taxon>Alistipes</taxon>
    </lineage>
</organism>
<dbReference type="GO" id="GO:0046872">
    <property type="term" value="F:metal ion binding"/>
    <property type="evidence" value="ECO:0007669"/>
    <property type="project" value="UniProtKB-KW"/>
</dbReference>
<dbReference type="PANTHER" id="PTHR11820">
    <property type="entry name" value="ACYLPYRUVASE"/>
    <property type="match status" value="1"/>
</dbReference>
<dbReference type="GO" id="GO:0018773">
    <property type="term" value="F:acetylpyruvate hydrolase activity"/>
    <property type="evidence" value="ECO:0007669"/>
    <property type="project" value="TreeGrafter"/>
</dbReference>
<accession>A0A1Q6F5B3</accession>
<dbReference type="GO" id="GO:0016853">
    <property type="term" value="F:isomerase activity"/>
    <property type="evidence" value="ECO:0007669"/>
    <property type="project" value="UniProtKB-KW"/>
</dbReference>
<dbReference type="Pfam" id="PF01557">
    <property type="entry name" value="FAA_hydrolase"/>
    <property type="match status" value="1"/>
</dbReference>
<evidence type="ECO:0000313" key="4">
    <source>
        <dbReference type="Proteomes" id="UP000187417"/>
    </source>
</evidence>
<comment type="caution">
    <text evidence="3">The sequence shown here is derived from an EMBL/GenBank/DDBJ whole genome shotgun (WGS) entry which is preliminary data.</text>
</comment>
<dbReference type="STRING" id="28117.BHV66_06325"/>
<keyword evidence="1" id="KW-0479">Metal-binding</keyword>
<name>A0A1Q6F5B3_9BACT</name>
<keyword evidence="3" id="KW-0413">Isomerase</keyword>
<reference evidence="3 4" key="1">
    <citation type="journal article" date="2016" name="Nat. Biotechnol.">
        <title>Measurement of bacterial replication rates in microbial communities.</title>
        <authorList>
            <person name="Brown C.T."/>
            <person name="Olm M.R."/>
            <person name="Thomas B.C."/>
            <person name="Banfield J.F."/>
        </authorList>
    </citation>
    <scope>NUCLEOTIDE SEQUENCE [LARGE SCALE GENOMIC DNA]</scope>
    <source>
        <strain evidence="3">CAG:67_53_122</strain>
    </source>
</reference>
<evidence type="ECO:0000256" key="1">
    <source>
        <dbReference type="ARBA" id="ARBA00022723"/>
    </source>
</evidence>
<dbReference type="GeneID" id="73803544"/>
<gene>
    <name evidence="3" type="ORF">BHV66_06325</name>
</gene>
<dbReference type="Gene3D" id="3.90.850.10">
    <property type="entry name" value="Fumarylacetoacetase-like, C-terminal domain"/>
    <property type="match status" value="1"/>
</dbReference>
<dbReference type="AlphaFoldDB" id="A0A1Q6F5B3"/>
<evidence type="ECO:0000259" key="2">
    <source>
        <dbReference type="Pfam" id="PF01557"/>
    </source>
</evidence>
<evidence type="ECO:0000313" key="3">
    <source>
        <dbReference type="EMBL" id="OKY94061.1"/>
    </source>
</evidence>